<feature type="domain" description="BioF2-like acetyltransferase" evidence="1">
    <location>
        <begin position="153"/>
        <end position="301"/>
    </location>
</feature>
<dbReference type="Gene3D" id="3.40.630.30">
    <property type="match status" value="1"/>
</dbReference>
<keyword evidence="3" id="KW-1185">Reference proteome</keyword>
<protein>
    <submittedName>
        <fullName evidence="2">GNAT family N-acetyltransferase</fullName>
    </submittedName>
</protein>
<dbReference type="RefSeq" id="WP_376920115.1">
    <property type="nucleotide sequence ID" value="NZ_JBHRSW010000015.1"/>
</dbReference>
<sequence length="340" mass="39675">MDEINSHALNNSVFLTSLWQLTWIESLAYKPFMLLFYLEKNIIGLAFIGKQKSAWGDVYYLNQTGKHAGDQVWIEQNDIICAEQHKIACRHAFLERLITIPNFHKVVLSHTIDINWSHHKALLWDKIIHKSARVKLEALLSKEVDYLSTLSKNSRSTLRRAKKYIETHYGQIEFKVVNEQKAKTLKNDIAKLHIQKWGESQYGSGFVNPQFTEFHTRMCEQKERELETEIIAFTAGRKILGYLYFINKHPTANFYLSAIDYSDGSNKFKPGLVMHALAIEYFVGKKYQYYDFLAGDARYKESLSNDHYYMYTLELTSTHPVNKILFGLKSILKKLRRTKG</sequence>
<reference evidence="3" key="1">
    <citation type="journal article" date="2019" name="Int. J. Syst. Evol. Microbiol.">
        <title>The Global Catalogue of Microorganisms (GCM) 10K type strain sequencing project: providing services to taxonomists for standard genome sequencing and annotation.</title>
        <authorList>
            <consortium name="The Broad Institute Genomics Platform"/>
            <consortium name="The Broad Institute Genome Sequencing Center for Infectious Disease"/>
            <person name="Wu L."/>
            <person name="Ma J."/>
        </authorList>
    </citation>
    <scope>NUCLEOTIDE SEQUENCE [LARGE SCALE GENOMIC DNA]</scope>
    <source>
        <strain evidence="3">KCTC 52473</strain>
    </source>
</reference>
<evidence type="ECO:0000259" key="1">
    <source>
        <dbReference type="Pfam" id="PF13480"/>
    </source>
</evidence>
<evidence type="ECO:0000313" key="2">
    <source>
        <dbReference type="EMBL" id="MFC3121989.1"/>
    </source>
</evidence>
<evidence type="ECO:0000313" key="3">
    <source>
        <dbReference type="Proteomes" id="UP001595478"/>
    </source>
</evidence>
<proteinExistence type="predicted"/>
<dbReference type="SUPFAM" id="SSF55729">
    <property type="entry name" value="Acyl-CoA N-acyltransferases (Nat)"/>
    <property type="match status" value="1"/>
</dbReference>
<dbReference type="EMBL" id="JBHRSW010000015">
    <property type="protein sequence ID" value="MFC3121989.1"/>
    <property type="molecule type" value="Genomic_DNA"/>
</dbReference>
<accession>A0ABV7FRK7</accession>
<organism evidence="2 3">
    <name type="scientific">Agaribacter flavus</name>
    <dbReference type="NCBI Taxonomy" id="1902781"/>
    <lineage>
        <taxon>Bacteria</taxon>
        <taxon>Pseudomonadati</taxon>
        <taxon>Pseudomonadota</taxon>
        <taxon>Gammaproteobacteria</taxon>
        <taxon>Alteromonadales</taxon>
        <taxon>Alteromonadaceae</taxon>
        <taxon>Agaribacter</taxon>
    </lineage>
</organism>
<gene>
    <name evidence="2" type="ORF">ACFOHL_10185</name>
</gene>
<dbReference type="Pfam" id="PF13480">
    <property type="entry name" value="Acetyltransf_6"/>
    <property type="match status" value="1"/>
</dbReference>
<name>A0ABV7FRK7_9ALTE</name>
<dbReference type="Proteomes" id="UP001595478">
    <property type="component" value="Unassembled WGS sequence"/>
</dbReference>
<dbReference type="InterPro" id="IPR016181">
    <property type="entry name" value="Acyl_CoA_acyltransferase"/>
</dbReference>
<dbReference type="InterPro" id="IPR038740">
    <property type="entry name" value="BioF2-like_GNAT_dom"/>
</dbReference>
<comment type="caution">
    <text evidence="2">The sequence shown here is derived from an EMBL/GenBank/DDBJ whole genome shotgun (WGS) entry which is preliminary data.</text>
</comment>